<proteinExistence type="predicted"/>
<evidence type="ECO:0000313" key="6">
    <source>
        <dbReference type="EMBL" id="TSJ79263.1"/>
    </source>
</evidence>
<accession>A0A556QRL2</accession>
<reference evidence="6 7" key="1">
    <citation type="submission" date="2019-07" db="EMBL/GenBank/DDBJ databases">
        <title>Description of 53C-WASEF.</title>
        <authorList>
            <person name="Pitt A."/>
            <person name="Hahn M.W."/>
        </authorList>
    </citation>
    <scope>NUCLEOTIDE SEQUENCE [LARGE SCALE GENOMIC DNA]</scope>
    <source>
        <strain evidence="6 7">53C-WASEF</strain>
    </source>
</reference>
<keyword evidence="7" id="KW-1185">Reference proteome</keyword>
<keyword evidence="1" id="KW-0004">4Fe-4S</keyword>
<keyword evidence="5" id="KW-0411">Iron-sulfur</keyword>
<comment type="caution">
    <text evidence="6">The sequence shown here is derived from an EMBL/GenBank/DDBJ whole genome shotgun (WGS) entry which is preliminary data.</text>
</comment>
<dbReference type="PANTHER" id="PTHR43498:SF1">
    <property type="entry name" value="COB--COM HETERODISULFIDE REDUCTASE IRON-SULFUR SUBUNIT A"/>
    <property type="match status" value="1"/>
</dbReference>
<dbReference type="EMBL" id="VMBG01000001">
    <property type="protein sequence ID" value="TSJ79263.1"/>
    <property type="molecule type" value="Genomic_DNA"/>
</dbReference>
<dbReference type="GO" id="GO:0046872">
    <property type="term" value="F:metal ion binding"/>
    <property type="evidence" value="ECO:0007669"/>
    <property type="project" value="UniProtKB-KW"/>
</dbReference>
<evidence type="ECO:0000256" key="2">
    <source>
        <dbReference type="ARBA" id="ARBA00022723"/>
    </source>
</evidence>
<dbReference type="Proteomes" id="UP000315648">
    <property type="component" value="Unassembled WGS sequence"/>
</dbReference>
<dbReference type="GO" id="GO:0016491">
    <property type="term" value="F:oxidoreductase activity"/>
    <property type="evidence" value="ECO:0007669"/>
    <property type="project" value="UniProtKB-KW"/>
</dbReference>
<keyword evidence="2" id="KW-0479">Metal-binding</keyword>
<name>A0A556QRL2_9BACT</name>
<protein>
    <submittedName>
        <fullName evidence="6">FAD-dependent oxidoreductase</fullName>
    </submittedName>
</protein>
<keyword evidence="3" id="KW-0560">Oxidoreductase</keyword>
<evidence type="ECO:0000256" key="5">
    <source>
        <dbReference type="ARBA" id="ARBA00023014"/>
    </source>
</evidence>
<dbReference type="RefSeq" id="WP_144229630.1">
    <property type="nucleotide sequence ID" value="NZ_CBCRVV010000020.1"/>
</dbReference>
<evidence type="ECO:0000313" key="7">
    <source>
        <dbReference type="Proteomes" id="UP000315648"/>
    </source>
</evidence>
<sequence length="524" mass="57717">MSAPYYFKPAAHVGPDHPVLTADLCVYNANAAGVAAAIQGVRDGLSVLLLNPGWHVGGLSSGGLGFTDFGNKAAVGGIALEFYKRMGVHYGVEAEWRFEPHVAEKTLTDWLAEIGVTVHHGYYLESAVVADGRITEISFTHGARARAAQFIDASYEGDLLAAAGAKFTVGREGNAKYGETLNGAIVHPKHQFNNPVDPYVVSGDPASGLLPGIEPGEPETGAGDHRVQAYNFRICMTQREDIRVPFPQPAHYDRSRYELLARYIKTGWDQMFWKFDMIRGLKTDTNNHGAVSSDFIGENYAWPEASHEEREKIFQAHVNYVQGLWWFYRTDPAVPADVQAKVNTWGLARDEFADTGHWPHQLYVREARRLVGAFVMTEQHCLSKTLVEDVIGLAAYTMDSHNCRRFVKDGRVYNEGDVQVHLPKPYGISYRTLVPQRGEVTNLLVPVCLSASHIAYGSIRMEPVFMVLAQSAATAAALAIKGQVAVQDVPYDELRNRLEAGKQVLVWDDALPHGNGNDGSPIGR</sequence>
<dbReference type="OrthoDB" id="9777740at2"/>
<gene>
    <name evidence="6" type="ORF">FPL22_08210</name>
</gene>
<dbReference type="SUPFAM" id="SSF51905">
    <property type="entry name" value="FAD/NAD(P)-binding domain"/>
    <property type="match status" value="1"/>
</dbReference>
<evidence type="ECO:0000256" key="3">
    <source>
        <dbReference type="ARBA" id="ARBA00023002"/>
    </source>
</evidence>
<dbReference type="AlphaFoldDB" id="A0A556QRL2"/>
<evidence type="ECO:0000256" key="1">
    <source>
        <dbReference type="ARBA" id="ARBA00022485"/>
    </source>
</evidence>
<keyword evidence="4" id="KW-0408">Iron</keyword>
<dbReference type="InterPro" id="IPR036188">
    <property type="entry name" value="FAD/NAD-bd_sf"/>
</dbReference>
<dbReference type="GO" id="GO:0051539">
    <property type="term" value="F:4 iron, 4 sulfur cluster binding"/>
    <property type="evidence" value="ECO:0007669"/>
    <property type="project" value="UniProtKB-KW"/>
</dbReference>
<evidence type="ECO:0000256" key="4">
    <source>
        <dbReference type="ARBA" id="ARBA00023004"/>
    </source>
</evidence>
<organism evidence="6 7">
    <name type="scientific">Rariglobus hedericola</name>
    <dbReference type="NCBI Taxonomy" id="2597822"/>
    <lineage>
        <taxon>Bacteria</taxon>
        <taxon>Pseudomonadati</taxon>
        <taxon>Verrucomicrobiota</taxon>
        <taxon>Opitutia</taxon>
        <taxon>Opitutales</taxon>
        <taxon>Opitutaceae</taxon>
        <taxon>Rariglobus</taxon>
    </lineage>
</organism>
<dbReference type="InterPro" id="IPR039650">
    <property type="entry name" value="HdrA-like"/>
</dbReference>
<dbReference type="PANTHER" id="PTHR43498">
    <property type="entry name" value="FERREDOXIN:COB-COM HETERODISULFIDE REDUCTASE SUBUNIT A"/>
    <property type="match status" value="1"/>
</dbReference>
<dbReference type="Pfam" id="PF12831">
    <property type="entry name" value="FAD_oxidored"/>
    <property type="match status" value="1"/>
</dbReference>